<comment type="caution">
    <text evidence="1">The sequence shown here is derived from an EMBL/GenBank/DDBJ whole genome shotgun (WGS) entry which is preliminary data.</text>
</comment>
<dbReference type="EMBL" id="JAXCGZ010022721">
    <property type="protein sequence ID" value="KAK7026067.1"/>
    <property type="molecule type" value="Genomic_DNA"/>
</dbReference>
<sequence length="309" mass="34088">KKLVADEEIEVVDSSQMKISVKSGLAEVDISNETSVTLVSDTNTPEGVICFLLYMKNLDVESVRARRGKSVAPWIVQELETQKTSSSEVICKIPTTSRPGNHMLGLAQTTGILEMLKVSDLLVTTVPLKITCGPPTIVSAVLDPTGEKLEITFDQNIESDTECAEIVLWPWVDSNKKRPSPECNIKAATLTVHLGRGIRIRNGTVLELSNTNSIRRFHGSSDVAPQAEGKFTVLQPEALEEIKFQLNGDTQACNQSDVQAFVNRIQGADIEDITYTRYSNRMLRPTWNSIRWLGEGEGGEEEINGEEDL</sequence>
<feature type="non-terminal residue" evidence="1">
    <location>
        <position position="1"/>
    </location>
</feature>
<gene>
    <name evidence="1" type="ORF">SK128_006506</name>
</gene>
<evidence type="ECO:0000313" key="2">
    <source>
        <dbReference type="Proteomes" id="UP001381693"/>
    </source>
</evidence>
<name>A0AAN8ZTT3_HALRR</name>
<proteinExistence type="predicted"/>
<dbReference type="AlphaFoldDB" id="A0AAN8ZTT3"/>
<dbReference type="Proteomes" id="UP001381693">
    <property type="component" value="Unassembled WGS sequence"/>
</dbReference>
<protein>
    <submittedName>
        <fullName evidence="1">Uncharacterized protein</fullName>
    </submittedName>
</protein>
<organism evidence="1 2">
    <name type="scientific">Halocaridina rubra</name>
    <name type="common">Hawaiian red shrimp</name>
    <dbReference type="NCBI Taxonomy" id="373956"/>
    <lineage>
        <taxon>Eukaryota</taxon>
        <taxon>Metazoa</taxon>
        <taxon>Ecdysozoa</taxon>
        <taxon>Arthropoda</taxon>
        <taxon>Crustacea</taxon>
        <taxon>Multicrustacea</taxon>
        <taxon>Malacostraca</taxon>
        <taxon>Eumalacostraca</taxon>
        <taxon>Eucarida</taxon>
        <taxon>Decapoda</taxon>
        <taxon>Pleocyemata</taxon>
        <taxon>Caridea</taxon>
        <taxon>Atyoidea</taxon>
        <taxon>Atyidae</taxon>
        <taxon>Halocaridina</taxon>
    </lineage>
</organism>
<reference evidence="1 2" key="1">
    <citation type="submission" date="2023-11" db="EMBL/GenBank/DDBJ databases">
        <title>Halocaridina rubra genome assembly.</title>
        <authorList>
            <person name="Smith C."/>
        </authorList>
    </citation>
    <scope>NUCLEOTIDE SEQUENCE [LARGE SCALE GENOMIC DNA]</scope>
    <source>
        <strain evidence="1">EP-1</strain>
        <tissue evidence="1">Whole</tissue>
    </source>
</reference>
<keyword evidence="2" id="KW-1185">Reference proteome</keyword>
<accession>A0AAN8ZTT3</accession>
<evidence type="ECO:0000313" key="1">
    <source>
        <dbReference type="EMBL" id="KAK7026067.1"/>
    </source>
</evidence>